<feature type="region of interest" description="Disordered" evidence="1">
    <location>
        <begin position="37"/>
        <end position="73"/>
    </location>
</feature>
<name>C4YAS4_CLAL4</name>
<dbReference type="AlphaFoldDB" id="C4YAS4"/>
<gene>
    <name evidence="2" type="ORF">CLUG_05389</name>
</gene>
<protein>
    <submittedName>
        <fullName evidence="2">Uncharacterized protein</fullName>
    </submittedName>
</protein>
<organism evidence="2 3">
    <name type="scientific">Clavispora lusitaniae (strain ATCC 42720)</name>
    <name type="common">Yeast</name>
    <name type="synonym">Candida lusitaniae</name>
    <dbReference type="NCBI Taxonomy" id="306902"/>
    <lineage>
        <taxon>Eukaryota</taxon>
        <taxon>Fungi</taxon>
        <taxon>Dikarya</taxon>
        <taxon>Ascomycota</taxon>
        <taxon>Saccharomycotina</taxon>
        <taxon>Pichiomycetes</taxon>
        <taxon>Metschnikowiaceae</taxon>
        <taxon>Clavispora</taxon>
    </lineage>
</organism>
<dbReference type="HOGENOM" id="CLU_1434319_0_0_1"/>
<evidence type="ECO:0000313" key="3">
    <source>
        <dbReference type="Proteomes" id="UP000007703"/>
    </source>
</evidence>
<dbReference type="Proteomes" id="UP000007703">
    <property type="component" value="Unassembled WGS sequence"/>
</dbReference>
<dbReference type="EMBL" id="CH408082">
    <property type="protein sequence ID" value="EEQ41260.1"/>
    <property type="molecule type" value="Genomic_DNA"/>
</dbReference>
<dbReference type="InParanoid" id="C4YAS4"/>
<dbReference type="VEuPathDB" id="FungiDB:CLUG_05389"/>
<feature type="compositionally biased region" description="Acidic residues" evidence="1">
    <location>
        <begin position="40"/>
        <end position="71"/>
    </location>
</feature>
<evidence type="ECO:0000256" key="1">
    <source>
        <dbReference type="SAM" id="MobiDB-lite"/>
    </source>
</evidence>
<reference evidence="2 3" key="1">
    <citation type="journal article" date="2009" name="Nature">
        <title>Evolution of pathogenicity and sexual reproduction in eight Candida genomes.</title>
        <authorList>
            <person name="Butler G."/>
            <person name="Rasmussen M.D."/>
            <person name="Lin M.F."/>
            <person name="Santos M.A."/>
            <person name="Sakthikumar S."/>
            <person name="Munro C.A."/>
            <person name="Rheinbay E."/>
            <person name="Grabherr M."/>
            <person name="Forche A."/>
            <person name="Reedy J.L."/>
            <person name="Agrafioti I."/>
            <person name="Arnaud M.B."/>
            <person name="Bates S."/>
            <person name="Brown A.J."/>
            <person name="Brunke S."/>
            <person name="Costanzo M.C."/>
            <person name="Fitzpatrick D.A."/>
            <person name="de Groot P.W."/>
            <person name="Harris D."/>
            <person name="Hoyer L.L."/>
            <person name="Hube B."/>
            <person name="Klis F.M."/>
            <person name="Kodira C."/>
            <person name="Lennard N."/>
            <person name="Logue M.E."/>
            <person name="Martin R."/>
            <person name="Neiman A.M."/>
            <person name="Nikolaou E."/>
            <person name="Quail M.A."/>
            <person name="Quinn J."/>
            <person name="Santos M.C."/>
            <person name="Schmitzberger F.F."/>
            <person name="Sherlock G."/>
            <person name="Shah P."/>
            <person name="Silverstein K.A."/>
            <person name="Skrzypek M.S."/>
            <person name="Soll D."/>
            <person name="Staggs R."/>
            <person name="Stansfield I."/>
            <person name="Stumpf M.P."/>
            <person name="Sudbery P.E."/>
            <person name="Srikantha T."/>
            <person name="Zeng Q."/>
            <person name="Berman J."/>
            <person name="Berriman M."/>
            <person name="Heitman J."/>
            <person name="Gow N.A."/>
            <person name="Lorenz M.C."/>
            <person name="Birren B.W."/>
            <person name="Kellis M."/>
            <person name="Cuomo C.A."/>
        </authorList>
    </citation>
    <scope>NUCLEOTIDE SEQUENCE [LARGE SCALE GENOMIC DNA]</scope>
    <source>
        <strain evidence="2 3">ATCC 42720</strain>
    </source>
</reference>
<proteinExistence type="predicted"/>
<dbReference type="KEGG" id="clu:CLUG_05389"/>
<sequence>MAGRQPEKLTTIGCSVATAFASALPADNILLEGVGVSVDVDVEEEENEDEEEEKDEEEEVALEGASAEDADSVAVEDAADDVVEGIQYVEGVEETNDVQNTERGEQVEETEGVAILVVVVVEITLSVRLFLLGCLSPFLASPFLSLDSAGSDSRSLALSLSLSFPFSPFRSLALSSRSGTKMGLCTLSE</sequence>
<evidence type="ECO:0000313" key="2">
    <source>
        <dbReference type="EMBL" id="EEQ41260.1"/>
    </source>
</evidence>
<accession>C4YAS4</accession>